<dbReference type="PROSITE" id="PS50979">
    <property type="entry name" value="BC"/>
    <property type="match status" value="1"/>
</dbReference>
<gene>
    <name evidence="6" type="ORF">S06H3_21700</name>
</gene>
<evidence type="ECO:0000256" key="1">
    <source>
        <dbReference type="ARBA" id="ARBA00022598"/>
    </source>
</evidence>
<keyword evidence="3" id="KW-0067">ATP-binding</keyword>
<comment type="caution">
    <text evidence="6">The sequence shown here is derived from an EMBL/GenBank/DDBJ whole genome shotgun (WGS) entry which is preliminary data.</text>
</comment>
<organism evidence="6">
    <name type="scientific">marine sediment metagenome</name>
    <dbReference type="NCBI Taxonomy" id="412755"/>
    <lineage>
        <taxon>unclassified sequences</taxon>
        <taxon>metagenomes</taxon>
        <taxon>ecological metagenomes</taxon>
    </lineage>
</organism>
<evidence type="ECO:0000256" key="4">
    <source>
        <dbReference type="ARBA" id="ARBA00023267"/>
    </source>
</evidence>
<dbReference type="InterPro" id="IPR005481">
    <property type="entry name" value="BC-like_N"/>
</dbReference>
<name>X1LQA3_9ZZZZ</name>
<protein>
    <recommendedName>
        <fullName evidence="5">Biotin carboxylation domain-containing protein</fullName>
    </recommendedName>
</protein>
<dbReference type="EMBL" id="BARV01011438">
    <property type="protein sequence ID" value="GAI07986.1"/>
    <property type="molecule type" value="Genomic_DNA"/>
</dbReference>
<evidence type="ECO:0000259" key="5">
    <source>
        <dbReference type="PROSITE" id="PS50979"/>
    </source>
</evidence>
<feature type="domain" description="Biotin carboxylation" evidence="5">
    <location>
        <begin position="1"/>
        <end position="67"/>
    </location>
</feature>
<dbReference type="Gene3D" id="3.40.50.20">
    <property type="match status" value="1"/>
</dbReference>
<dbReference type="AlphaFoldDB" id="X1LQA3"/>
<keyword evidence="2" id="KW-0547">Nucleotide-binding</keyword>
<dbReference type="InterPro" id="IPR050856">
    <property type="entry name" value="Biotin_carboxylase_complex"/>
</dbReference>
<dbReference type="GO" id="GO:0016874">
    <property type="term" value="F:ligase activity"/>
    <property type="evidence" value="ECO:0007669"/>
    <property type="project" value="UniProtKB-KW"/>
</dbReference>
<dbReference type="InterPro" id="IPR016185">
    <property type="entry name" value="PreATP-grasp_dom_sf"/>
</dbReference>
<accession>X1LQA3</accession>
<dbReference type="SUPFAM" id="SSF52440">
    <property type="entry name" value="PreATP-grasp domain"/>
    <property type="match status" value="1"/>
</dbReference>
<sequence>MFKKILVANRGEIAVRVLRACRELDVSSVTVYSDADRNALHTQYADEVYYIGPAPATESYLKIEKII</sequence>
<reference evidence="6" key="1">
    <citation type="journal article" date="2014" name="Front. Microbiol.">
        <title>High frequency of phylogenetically diverse reductive dehalogenase-homologous genes in deep subseafloor sedimentary metagenomes.</title>
        <authorList>
            <person name="Kawai M."/>
            <person name="Futagami T."/>
            <person name="Toyoda A."/>
            <person name="Takaki Y."/>
            <person name="Nishi S."/>
            <person name="Hori S."/>
            <person name="Arai W."/>
            <person name="Tsubouchi T."/>
            <person name="Morono Y."/>
            <person name="Uchiyama I."/>
            <person name="Ito T."/>
            <person name="Fujiyama A."/>
            <person name="Inagaki F."/>
            <person name="Takami H."/>
        </authorList>
    </citation>
    <scope>NUCLEOTIDE SEQUENCE</scope>
    <source>
        <strain evidence="6">Expedition CK06-06</strain>
    </source>
</reference>
<keyword evidence="4" id="KW-0092">Biotin</keyword>
<evidence type="ECO:0000313" key="6">
    <source>
        <dbReference type="EMBL" id="GAI07986.1"/>
    </source>
</evidence>
<evidence type="ECO:0000256" key="3">
    <source>
        <dbReference type="ARBA" id="ARBA00022840"/>
    </source>
</evidence>
<evidence type="ECO:0000256" key="2">
    <source>
        <dbReference type="ARBA" id="ARBA00022741"/>
    </source>
</evidence>
<proteinExistence type="predicted"/>
<keyword evidence="1" id="KW-0436">Ligase</keyword>
<dbReference type="PANTHER" id="PTHR18866">
    <property type="entry name" value="CARBOXYLASE:PYRUVATE/ACETYL-COA/PROPIONYL-COA CARBOXYLASE"/>
    <property type="match status" value="1"/>
</dbReference>
<dbReference type="PANTHER" id="PTHR18866:SF33">
    <property type="entry name" value="METHYLCROTONOYL-COA CARBOXYLASE SUBUNIT ALPHA, MITOCHONDRIAL-RELATED"/>
    <property type="match status" value="1"/>
</dbReference>
<dbReference type="GO" id="GO:0005524">
    <property type="term" value="F:ATP binding"/>
    <property type="evidence" value="ECO:0007669"/>
    <property type="project" value="UniProtKB-KW"/>
</dbReference>
<dbReference type="Pfam" id="PF00289">
    <property type="entry name" value="Biotin_carb_N"/>
    <property type="match status" value="1"/>
</dbReference>
<dbReference type="InterPro" id="IPR011764">
    <property type="entry name" value="Biotin_carboxylation_dom"/>
</dbReference>